<dbReference type="GO" id="GO:0005667">
    <property type="term" value="C:transcription regulator complex"/>
    <property type="evidence" value="ECO:0007669"/>
    <property type="project" value="TreeGrafter"/>
</dbReference>
<dbReference type="EMBL" id="CP002498">
    <property type="protein sequence ID" value="AET38383.1"/>
    <property type="molecule type" value="Genomic_DNA"/>
</dbReference>
<evidence type="ECO:0000259" key="8">
    <source>
        <dbReference type="PROSITE" id="PS50157"/>
    </source>
</evidence>
<dbReference type="RefSeq" id="XP_003645200.1">
    <property type="nucleotide sequence ID" value="XM_003645152.1"/>
</dbReference>
<gene>
    <name evidence="9" type="ordered locus">Ecym_2673</name>
</gene>
<name>G8JNV8_ERECY</name>
<dbReference type="GO" id="GO:0005634">
    <property type="term" value="C:nucleus"/>
    <property type="evidence" value="ECO:0007669"/>
    <property type="project" value="UniProtKB-SubCell"/>
</dbReference>
<dbReference type="PANTHER" id="PTHR14003:SF20">
    <property type="entry name" value="FINGER DOMAIN PROTEIN, PUTATIVE (AFU_ORTHOLOGUE AFUA_4G10380)-RELATED"/>
    <property type="match status" value="1"/>
</dbReference>
<dbReference type="GO" id="GO:0000785">
    <property type="term" value="C:chromatin"/>
    <property type="evidence" value="ECO:0007669"/>
    <property type="project" value="TreeGrafter"/>
</dbReference>
<keyword evidence="6" id="KW-0539">Nucleus</keyword>
<dbReference type="GO" id="GO:0008270">
    <property type="term" value="F:zinc ion binding"/>
    <property type="evidence" value="ECO:0007669"/>
    <property type="project" value="UniProtKB-KW"/>
</dbReference>
<dbReference type="FunFam" id="3.30.160.60:FF:000512">
    <property type="entry name" value="zinc finger protein 197 isoform X1"/>
    <property type="match status" value="1"/>
</dbReference>
<dbReference type="InterPro" id="IPR036236">
    <property type="entry name" value="Znf_C2H2_sf"/>
</dbReference>
<keyword evidence="5" id="KW-0862">Zinc</keyword>
<dbReference type="KEGG" id="erc:Ecym_2673"/>
<evidence type="ECO:0000256" key="6">
    <source>
        <dbReference type="ARBA" id="ARBA00023242"/>
    </source>
</evidence>
<keyword evidence="10" id="KW-1185">Reference proteome</keyword>
<evidence type="ECO:0000256" key="5">
    <source>
        <dbReference type="ARBA" id="ARBA00022833"/>
    </source>
</evidence>
<dbReference type="OMA" id="FTAFFFD"/>
<dbReference type="InterPro" id="IPR013087">
    <property type="entry name" value="Znf_C2H2_type"/>
</dbReference>
<keyword evidence="3" id="KW-0677">Repeat</keyword>
<protein>
    <recommendedName>
        <fullName evidence="8">C2H2-type domain-containing protein</fullName>
    </recommendedName>
</protein>
<feature type="domain" description="C2H2-type" evidence="8">
    <location>
        <begin position="207"/>
        <end position="234"/>
    </location>
</feature>
<organism evidence="9 10">
    <name type="scientific">Eremothecium cymbalariae (strain CBS 270.75 / DBVPG 7215 / KCTC 17166 / NRRL Y-17582)</name>
    <name type="common">Yeast</name>
    <dbReference type="NCBI Taxonomy" id="931890"/>
    <lineage>
        <taxon>Eukaryota</taxon>
        <taxon>Fungi</taxon>
        <taxon>Dikarya</taxon>
        <taxon>Ascomycota</taxon>
        <taxon>Saccharomycotina</taxon>
        <taxon>Saccharomycetes</taxon>
        <taxon>Saccharomycetales</taxon>
        <taxon>Saccharomycetaceae</taxon>
        <taxon>Eremothecium</taxon>
    </lineage>
</organism>
<evidence type="ECO:0000313" key="10">
    <source>
        <dbReference type="Proteomes" id="UP000006790"/>
    </source>
</evidence>
<reference evidence="10" key="1">
    <citation type="journal article" date="2012" name="G3 (Bethesda)">
        <title>Pichia sorbitophila, an interspecies yeast hybrid reveals early steps of genome resolution following polyploidization.</title>
        <authorList>
            <person name="Leh Louis V."/>
            <person name="Despons L."/>
            <person name="Friedrich A."/>
            <person name="Martin T."/>
            <person name="Durrens P."/>
            <person name="Casaregola S."/>
            <person name="Neuveglise C."/>
            <person name="Fairhead C."/>
            <person name="Marck C."/>
            <person name="Cruz J.A."/>
            <person name="Straub M.L."/>
            <person name="Kugler V."/>
            <person name="Sacerdot C."/>
            <person name="Uzunov Z."/>
            <person name="Thierry A."/>
            <person name="Weiss S."/>
            <person name="Bleykasten C."/>
            <person name="De Montigny J."/>
            <person name="Jacques N."/>
            <person name="Jung P."/>
            <person name="Lemaire M."/>
            <person name="Mallet S."/>
            <person name="Morel G."/>
            <person name="Richard G.F."/>
            <person name="Sarkar A."/>
            <person name="Savel G."/>
            <person name="Schacherer J."/>
            <person name="Seret M.L."/>
            <person name="Talla E."/>
            <person name="Samson G."/>
            <person name="Jubin C."/>
            <person name="Poulain J."/>
            <person name="Vacherie B."/>
            <person name="Barbe V."/>
            <person name="Pelletier E."/>
            <person name="Sherman D.J."/>
            <person name="Westhof E."/>
            <person name="Weissenbach J."/>
            <person name="Baret P.V."/>
            <person name="Wincker P."/>
            <person name="Gaillardin C."/>
            <person name="Dujon B."/>
            <person name="Souciet J.L."/>
        </authorList>
    </citation>
    <scope>NUCLEOTIDE SEQUENCE [LARGE SCALE GENOMIC DNA]</scope>
    <source>
        <strain evidence="10">CBS 270.75 / DBVPG 7215 / KCTC 17166 / NRRL Y-17582</strain>
    </source>
</reference>
<dbReference type="PROSITE" id="PS50157">
    <property type="entry name" value="ZINC_FINGER_C2H2_2"/>
    <property type="match status" value="2"/>
</dbReference>
<accession>G8JNV8</accession>
<keyword evidence="2" id="KW-0479">Metal-binding</keyword>
<dbReference type="GO" id="GO:0000981">
    <property type="term" value="F:DNA-binding transcription factor activity, RNA polymerase II-specific"/>
    <property type="evidence" value="ECO:0007669"/>
    <property type="project" value="TreeGrafter"/>
</dbReference>
<evidence type="ECO:0000256" key="2">
    <source>
        <dbReference type="ARBA" id="ARBA00022723"/>
    </source>
</evidence>
<dbReference type="GeneID" id="11468432"/>
<dbReference type="Pfam" id="PF00096">
    <property type="entry name" value="zf-C2H2"/>
    <property type="match status" value="2"/>
</dbReference>
<dbReference type="Gene3D" id="3.30.160.60">
    <property type="entry name" value="Classic Zinc Finger"/>
    <property type="match status" value="2"/>
</dbReference>
<dbReference type="AlphaFoldDB" id="G8JNV8"/>
<evidence type="ECO:0000313" key="9">
    <source>
        <dbReference type="EMBL" id="AET38383.1"/>
    </source>
</evidence>
<sequence>MFQYSENNEEFDSQNPAVDLYNMCKPITNTWPNPPAVEDSWLVSPISEEVNKSDTNYFTAFFFDYHHELQVQQMKLQQQLQQLQLLEQLIHPGHLLPAVNNQQSVSSLPEADSNNFETTGINTNAIVTNDFGQWITDGQTNSSVPTLFESSLEKDFVDDSVSQTASSASILSIPTDSSSSAAVSPRVTGRRTSVLSSNNVASNLHRYICSDCGKGFARASSLRTHRNIHTGDRPFTCPFKNCGKSFNARSNMLRHHKLHFKTDCGLYMLPNGETTSVKPSSRKLFALSKQQHQKFAALPTV</sequence>
<proteinExistence type="predicted"/>
<dbReference type="PANTHER" id="PTHR14003">
    <property type="entry name" value="TRANSCRIPTIONAL REPRESSOR PROTEIN YY"/>
    <property type="match status" value="1"/>
</dbReference>
<dbReference type="GO" id="GO:0000978">
    <property type="term" value="F:RNA polymerase II cis-regulatory region sequence-specific DNA binding"/>
    <property type="evidence" value="ECO:0007669"/>
    <property type="project" value="TreeGrafter"/>
</dbReference>
<keyword evidence="4 7" id="KW-0863">Zinc-finger</keyword>
<dbReference type="SMART" id="SM00355">
    <property type="entry name" value="ZnF_C2H2"/>
    <property type="match status" value="2"/>
</dbReference>
<comment type="subcellular location">
    <subcellularLocation>
        <location evidence="1">Nucleus</location>
    </subcellularLocation>
</comment>
<dbReference type="InParanoid" id="G8JNV8"/>
<dbReference type="STRING" id="931890.G8JNV8"/>
<dbReference type="SUPFAM" id="SSF57667">
    <property type="entry name" value="beta-beta-alpha zinc fingers"/>
    <property type="match status" value="1"/>
</dbReference>
<evidence type="ECO:0000256" key="7">
    <source>
        <dbReference type="PROSITE-ProRule" id="PRU00042"/>
    </source>
</evidence>
<dbReference type="OrthoDB" id="6077919at2759"/>
<evidence type="ECO:0000256" key="1">
    <source>
        <dbReference type="ARBA" id="ARBA00004123"/>
    </source>
</evidence>
<dbReference type="PROSITE" id="PS00028">
    <property type="entry name" value="ZINC_FINGER_C2H2_1"/>
    <property type="match status" value="2"/>
</dbReference>
<evidence type="ECO:0000256" key="4">
    <source>
        <dbReference type="ARBA" id="ARBA00022771"/>
    </source>
</evidence>
<dbReference type="HOGENOM" id="CLU_1004625_0_0_1"/>
<evidence type="ECO:0000256" key="3">
    <source>
        <dbReference type="ARBA" id="ARBA00022737"/>
    </source>
</evidence>
<dbReference type="Proteomes" id="UP000006790">
    <property type="component" value="Chromosome 2"/>
</dbReference>
<feature type="domain" description="C2H2-type" evidence="8">
    <location>
        <begin position="235"/>
        <end position="259"/>
    </location>
</feature>
<dbReference type="eggNOG" id="KOG1721">
    <property type="taxonomic scope" value="Eukaryota"/>
</dbReference>